<evidence type="ECO:0000259" key="14">
    <source>
        <dbReference type="PROSITE" id="PS51285"/>
    </source>
</evidence>
<feature type="region of interest" description="Disordered" evidence="11">
    <location>
        <begin position="759"/>
        <end position="786"/>
    </location>
</feature>
<feature type="region of interest" description="Disordered" evidence="11">
    <location>
        <begin position="319"/>
        <end position="356"/>
    </location>
</feature>
<feature type="region of interest" description="Disordered" evidence="11">
    <location>
        <begin position="1737"/>
        <end position="1790"/>
    </location>
</feature>
<feature type="compositionally biased region" description="Low complexity" evidence="11">
    <location>
        <begin position="247"/>
        <end position="256"/>
    </location>
</feature>
<dbReference type="Proteomes" id="UP000242414">
    <property type="component" value="Unassembled WGS sequence"/>
</dbReference>
<evidence type="ECO:0000256" key="11">
    <source>
        <dbReference type="SAM" id="MobiDB-lite"/>
    </source>
</evidence>
<dbReference type="InterPro" id="IPR008271">
    <property type="entry name" value="Ser/Thr_kinase_AS"/>
</dbReference>
<dbReference type="VEuPathDB" id="FungiDB:BCV72DRAFT_306681"/>
<feature type="compositionally biased region" description="Low complexity" evidence="11">
    <location>
        <begin position="2141"/>
        <end position="2153"/>
    </location>
</feature>
<name>A0A1X0QZI1_RHIZD</name>
<feature type="modified residue" description="4-aspartylphosphate" evidence="10">
    <location>
        <position position="2619"/>
    </location>
</feature>
<dbReference type="EC" id="2.7.11.1" evidence="1"/>
<dbReference type="Pfam" id="PF00069">
    <property type="entry name" value="Pkinase"/>
    <property type="match status" value="2"/>
</dbReference>
<dbReference type="Gene3D" id="1.10.510.10">
    <property type="entry name" value="Transferase(Phosphotransferase) domain 1"/>
    <property type="match status" value="2"/>
</dbReference>
<feature type="compositionally biased region" description="Polar residues" evidence="11">
    <location>
        <begin position="2493"/>
        <end position="2518"/>
    </location>
</feature>
<feature type="region of interest" description="Disordered" evidence="11">
    <location>
        <begin position="672"/>
        <end position="696"/>
    </location>
</feature>
<dbReference type="EMBL" id="KV921952">
    <property type="protein sequence ID" value="ORE05146.1"/>
    <property type="molecule type" value="Genomic_DNA"/>
</dbReference>
<comment type="catalytic activity">
    <reaction evidence="9">
        <text>L-seryl-[protein] + ATP = O-phospho-L-seryl-[protein] + ADP + H(+)</text>
        <dbReference type="Rhea" id="RHEA:17989"/>
        <dbReference type="Rhea" id="RHEA-COMP:9863"/>
        <dbReference type="Rhea" id="RHEA-COMP:11604"/>
        <dbReference type="ChEBI" id="CHEBI:15378"/>
        <dbReference type="ChEBI" id="CHEBI:29999"/>
        <dbReference type="ChEBI" id="CHEBI:30616"/>
        <dbReference type="ChEBI" id="CHEBI:83421"/>
        <dbReference type="ChEBI" id="CHEBI:456216"/>
        <dbReference type="EC" id="2.7.11.1"/>
    </reaction>
</comment>
<feature type="region of interest" description="Disordered" evidence="11">
    <location>
        <begin position="923"/>
        <end position="948"/>
    </location>
</feature>
<feature type="region of interest" description="Disordered" evidence="11">
    <location>
        <begin position="2128"/>
        <end position="2172"/>
    </location>
</feature>
<dbReference type="PROSITE" id="PS00108">
    <property type="entry name" value="PROTEIN_KINASE_ST"/>
    <property type="match status" value="1"/>
</dbReference>
<feature type="region of interest" description="Disordered" evidence="11">
    <location>
        <begin position="855"/>
        <end position="878"/>
    </location>
</feature>
<reference evidence="15" key="1">
    <citation type="journal article" date="2016" name="Proc. Natl. Acad. Sci. U.S.A.">
        <title>Lipid metabolic changes in an early divergent fungus govern the establishment of a mutualistic symbiosis with endobacteria.</title>
        <authorList>
            <person name="Lastovetsky O.A."/>
            <person name="Gaspar M.L."/>
            <person name="Mondo S.J."/>
            <person name="LaButti K.M."/>
            <person name="Sandor L."/>
            <person name="Grigoriev I.V."/>
            <person name="Henry S.A."/>
            <person name="Pawlowska T.E."/>
        </authorList>
    </citation>
    <scope>NUCLEOTIDE SEQUENCE [LARGE SCALE GENOMIC DNA]</scope>
    <source>
        <strain evidence="15">ATCC 52814</strain>
    </source>
</reference>
<feature type="compositionally biased region" description="Basic and acidic residues" evidence="11">
    <location>
        <begin position="1753"/>
        <end position="1785"/>
    </location>
</feature>
<dbReference type="SMART" id="SM00220">
    <property type="entry name" value="S_TKc"/>
    <property type="match status" value="1"/>
</dbReference>
<feature type="compositionally biased region" description="Polar residues" evidence="11">
    <location>
        <begin position="761"/>
        <end position="772"/>
    </location>
</feature>
<evidence type="ECO:0000256" key="6">
    <source>
        <dbReference type="ARBA" id="ARBA00022777"/>
    </source>
</evidence>
<dbReference type="InterPro" id="IPR011009">
    <property type="entry name" value="Kinase-like_dom_sf"/>
</dbReference>
<feature type="compositionally biased region" description="Basic and acidic residues" evidence="11">
    <location>
        <begin position="2154"/>
        <end position="2164"/>
    </location>
</feature>
<evidence type="ECO:0000256" key="1">
    <source>
        <dbReference type="ARBA" id="ARBA00012513"/>
    </source>
</evidence>
<dbReference type="InterPro" id="IPR001789">
    <property type="entry name" value="Sig_transdc_resp-reg_receiver"/>
</dbReference>
<keyword evidence="2" id="KW-0723">Serine/threonine-protein kinase</keyword>
<feature type="compositionally biased region" description="Polar residues" evidence="11">
    <location>
        <begin position="2417"/>
        <end position="2435"/>
    </location>
</feature>
<keyword evidence="4" id="KW-0808">Transferase</keyword>
<feature type="region of interest" description="Disordered" evidence="11">
    <location>
        <begin position="2056"/>
        <end position="2090"/>
    </location>
</feature>
<dbReference type="GO" id="GO:0005634">
    <property type="term" value="C:nucleus"/>
    <property type="evidence" value="ECO:0007669"/>
    <property type="project" value="TreeGrafter"/>
</dbReference>
<dbReference type="GO" id="GO:0004674">
    <property type="term" value="F:protein serine/threonine kinase activity"/>
    <property type="evidence" value="ECO:0007669"/>
    <property type="project" value="UniProtKB-KW"/>
</dbReference>
<feature type="compositionally biased region" description="Polar residues" evidence="11">
    <location>
        <begin position="81"/>
        <end position="97"/>
    </location>
</feature>
<protein>
    <recommendedName>
        <fullName evidence="1">non-specific serine/threonine protein kinase</fullName>
        <ecNumber evidence="1">2.7.11.1</ecNumber>
    </recommendedName>
</protein>
<dbReference type="Pfam" id="PF00072">
    <property type="entry name" value="Response_reg"/>
    <property type="match status" value="1"/>
</dbReference>
<feature type="compositionally biased region" description="Polar residues" evidence="11">
    <location>
        <begin position="18"/>
        <end position="37"/>
    </location>
</feature>
<feature type="compositionally biased region" description="Basic and acidic residues" evidence="11">
    <location>
        <begin position="257"/>
        <end position="270"/>
    </location>
</feature>
<dbReference type="InterPro" id="IPR011006">
    <property type="entry name" value="CheY-like_superfamily"/>
</dbReference>
<feature type="compositionally biased region" description="Low complexity" evidence="11">
    <location>
        <begin position="773"/>
        <end position="783"/>
    </location>
</feature>
<evidence type="ECO:0000259" key="12">
    <source>
        <dbReference type="PROSITE" id="PS50011"/>
    </source>
</evidence>
<keyword evidence="5" id="KW-0547">Nucleotide-binding</keyword>
<dbReference type="SMART" id="SM00448">
    <property type="entry name" value="REC"/>
    <property type="match status" value="1"/>
</dbReference>
<feature type="region of interest" description="Disordered" evidence="11">
    <location>
        <begin position="72"/>
        <end position="97"/>
    </location>
</feature>
<evidence type="ECO:0000256" key="3">
    <source>
        <dbReference type="ARBA" id="ARBA00022553"/>
    </source>
</evidence>
<feature type="region of interest" description="Disordered" evidence="11">
    <location>
        <begin position="1083"/>
        <end position="1134"/>
    </location>
</feature>
<evidence type="ECO:0000256" key="5">
    <source>
        <dbReference type="ARBA" id="ARBA00022741"/>
    </source>
</evidence>
<feature type="compositionally biased region" description="Basic and acidic residues" evidence="11">
    <location>
        <begin position="1"/>
        <end position="17"/>
    </location>
</feature>
<dbReference type="InterPro" id="IPR050236">
    <property type="entry name" value="Ser_Thr_kinase_AGC"/>
</dbReference>
<evidence type="ECO:0000256" key="8">
    <source>
        <dbReference type="ARBA" id="ARBA00047899"/>
    </source>
</evidence>
<comment type="catalytic activity">
    <reaction evidence="8">
        <text>L-threonyl-[protein] + ATP = O-phospho-L-threonyl-[protein] + ADP + H(+)</text>
        <dbReference type="Rhea" id="RHEA:46608"/>
        <dbReference type="Rhea" id="RHEA-COMP:11060"/>
        <dbReference type="Rhea" id="RHEA-COMP:11605"/>
        <dbReference type="ChEBI" id="CHEBI:15378"/>
        <dbReference type="ChEBI" id="CHEBI:30013"/>
        <dbReference type="ChEBI" id="CHEBI:30616"/>
        <dbReference type="ChEBI" id="CHEBI:61977"/>
        <dbReference type="ChEBI" id="CHEBI:456216"/>
        <dbReference type="EC" id="2.7.11.1"/>
    </reaction>
</comment>
<dbReference type="CDD" id="cd17546">
    <property type="entry name" value="REC_hyHK_CKI1_RcsC-like"/>
    <property type="match status" value="1"/>
</dbReference>
<dbReference type="CDD" id="cd05611">
    <property type="entry name" value="STKc_Rim15_like"/>
    <property type="match status" value="1"/>
</dbReference>
<feature type="region of interest" description="Disordered" evidence="11">
    <location>
        <begin position="1"/>
        <end position="47"/>
    </location>
</feature>
<feature type="region of interest" description="Disordered" evidence="11">
    <location>
        <begin position="393"/>
        <end position="413"/>
    </location>
</feature>
<feature type="domain" description="Response regulatory" evidence="13">
    <location>
        <begin position="2569"/>
        <end position="2683"/>
    </location>
</feature>
<feature type="compositionally biased region" description="Polar residues" evidence="11">
    <location>
        <begin position="1109"/>
        <end position="1119"/>
    </location>
</feature>
<dbReference type="InterPro" id="IPR000961">
    <property type="entry name" value="AGC-kinase_C"/>
</dbReference>
<feature type="region of interest" description="Disordered" evidence="11">
    <location>
        <begin position="140"/>
        <end position="180"/>
    </location>
</feature>
<feature type="region of interest" description="Disordered" evidence="11">
    <location>
        <begin position="1837"/>
        <end position="1877"/>
    </location>
</feature>
<dbReference type="OrthoDB" id="162894at2759"/>
<evidence type="ECO:0000256" key="4">
    <source>
        <dbReference type="ARBA" id="ARBA00022679"/>
    </source>
</evidence>
<evidence type="ECO:0000259" key="13">
    <source>
        <dbReference type="PROSITE" id="PS50110"/>
    </source>
</evidence>
<accession>A0A1X0QZI1</accession>
<feature type="compositionally biased region" description="Polar residues" evidence="11">
    <location>
        <begin position="2066"/>
        <end position="2090"/>
    </location>
</feature>
<evidence type="ECO:0000256" key="2">
    <source>
        <dbReference type="ARBA" id="ARBA00022527"/>
    </source>
</evidence>
<keyword evidence="3 10" id="KW-0597">Phosphoprotein</keyword>
<dbReference type="GO" id="GO:1901992">
    <property type="term" value="P:positive regulation of mitotic cell cycle phase transition"/>
    <property type="evidence" value="ECO:0007669"/>
    <property type="project" value="UniProtKB-ARBA"/>
</dbReference>
<feature type="compositionally biased region" description="Low complexity" evidence="11">
    <location>
        <begin position="227"/>
        <end position="238"/>
    </location>
</feature>
<dbReference type="GO" id="GO:0005524">
    <property type="term" value="F:ATP binding"/>
    <property type="evidence" value="ECO:0007669"/>
    <property type="project" value="UniProtKB-KW"/>
</dbReference>
<feature type="compositionally biased region" description="Basic and acidic residues" evidence="11">
    <location>
        <begin position="2056"/>
        <end position="2065"/>
    </location>
</feature>
<feature type="compositionally biased region" description="Polar residues" evidence="11">
    <location>
        <begin position="2546"/>
        <end position="2556"/>
    </location>
</feature>
<evidence type="ECO:0000256" key="7">
    <source>
        <dbReference type="ARBA" id="ARBA00022840"/>
    </source>
</evidence>
<evidence type="ECO:0000313" key="15">
    <source>
        <dbReference type="EMBL" id="ORE05146.1"/>
    </source>
</evidence>
<dbReference type="PROSITE" id="PS50110">
    <property type="entry name" value="RESPONSE_REGULATORY"/>
    <property type="match status" value="1"/>
</dbReference>
<proteinExistence type="predicted"/>
<feature type="region of interest" description="Disordered" evidence="11">
    <location>
        <begin position="2448"/>
        <end position="2564"/>
    </location>
</feature>
<feature type="compositionally biased region" description="Polar residues" evidence="11">
    <location>
        <begin position="198"/>
        <end position="208"/>
    </location>
</feature>
<dbReference type="Gene3D" id="3.30.450.20">
    <property type="entry name" value="PAS domain"/>
    <property type="match status" value="1"/>
</dbReference>
<dbReference type="GO" id="GO:0000160">
    <property type="term" value="P:phosphorelay signal transduction system"/>
    <property type="evidence" value="ECO:0007669"/>
    <property type="project" value="InterPro"/>
</dbReference>
<dbReference type="InterPro" id="IPR000719">
    <property type="entry name" value="Prot_kinase_dom"/>
</dbReference>
<feature type="region of interest" description="Disordered" evidence="11">
    <location>
        <begin position="2400"/>
        <end position="2435"/>
    </location>
</feature>
<dbReference type="SUPFAM" id="SSF52172">
    <property type="entry name" value="CheY-like"/>
    <property type="match status" value="1"/>
</dbReference>
<feature type="region of interest" description="Disordered" evidence="11">
    <location>
        <begin position="1591"/>
        <end position="1614"/>
    </location>
</feature>
<feature type="domain" description="AGC-kinase C-terminal" evidence="14">
    <location>
        <begin position="2272"/>
        <end position="2387"/>
    </location>
</feature>
<dbReference type="Gene3D" id="3.40.50.2300">
    <property type="match status" value="1"/>
</dbReference>
<dbReference type="InterPro" id="IPR000014">
    <property type="entry name" value="PAS"/>
</dbReference>
<keyword evidence="7" id="KW-0067">ATP-binding</keyword>
<evidence type="ECO:0000256" key="9">
    <source>
        <dbReference type="ARBA" id="ARBA00048679"/>
    </source>
</evidence>
<feature type="compositionally biased region" description="Polar residues" evidence="11">
    <location>
        <begin position="925"/>
        <end position="935"/>
    </location>
</feature>
<dbReference type="InterPro" id="IPR035965">
    <property type="entry name" value="PAS-like_dom_sf"/>
</dbReference>
<dbReference type="PANTHER" id="PTHR24356:SF1">
    <property type="entry name" value="SERINE_THREONINE-PROTEIN KINASE GREATWALL"/>
    <property type="match status" value="1"/>
</dbReference>
<feature type="compositionally biased region" description="Low complexity" evidence="11">
    <location>
        <begin position="162"/>
        <end position="173"/>
    </location>
</feature>
<dbReference type="CDD" id="cd00130">
    <property type="entry name" value="PAS"/>
    <property type="match status" value="1"/>
</dbReference>
<dbReference type="SMART" id="SM00133">
    <property type="entry name" value="S_TK_X"/>
    <property type="match status" value="1"/>
</dbReference>
<feature type="compositionally biased region" description="Polar residues" evidence="11">
    <location>
        <begin position="682"/>
        <end position="696"/>
    </location>
</feature>
<feature type="compositionally biased region" description="Low complexity" evidence="11">
    <location>
        <begin position="329"/>
        <end position="341"/>
    </location>
</feature>
<dbReference type="GO" id="GO:0005737">
    <property type="term" value="C:cytoplasm"/>
    <property type="evidence" value="ECO:0007669"/>
    <property type="project" value="TreeGrafter"/>
</dbReference>
<dbReference type="SUPFAM" id="SSF56112">
    <property type="entry name" value="Protein kinase-like (PK-like)"/>
    <property type="match status" value="1"/>
</dbReference>
<dbReference type="Gene3D" id="3.30.200.20">
    <property type="entry name" value="Phosphorylase Kinase, domain 1"/>
    <property type="match status" value="2"/>
</dbReference>
<feature type="compositionally biased region" description="Polar residues" evidence="11">
    <location>
        <begin position="2448"/>
        <end position="2458"/>
    </location>
</feature>
<dbReference type="PROSITE" id="PS50011">
    <property type="entry name" value="PROTEIN_KINASE_DOM"/>
    <property type="match status" value="1"/>
</dbReference>
<dbReference type="FunFam" id="3.30.200.20:FF:001008">
    <property type="entry name" value="Serine/threonine-protein kinase cek1"/>
    <property type="match status" value="1"/>
</dbReference>
<dbReference type="FunFam" id="1.10.510.10:FF:000340">
    <property type="entry name" value="Serine threonine protein kinase"/>
    <property type="match status" value="1"/>
</dbReference>
<evidence type="ECO:0000256" key="10">
    <source>
        <dbReference type="PROSITE-ProRule" id="PRU00169"/>
    </source>
</evidence>
<gene>
    <name evidence="15" type="ORF">BCV72DRAFT_306681</name>
</gene>
<dbReference type="SUPFAM" id="SSF55785">
    <property type="entry name" value="PYP-like sensor domain (PAS domain)"/>
    <property type="match status" value="1"/>
</dbReference>
<organism evidence="15">
    <name type="scientific">Rhizopus microsporus var. microsporus</name>
    <dbReference type="NCBI Taxonomy" id="86635"/>
    <lineage>
        <taxon>Eukaryota</taxon>
        <taxon>Fungi</taxon>
        <taxon>Fungi incertae sedis</taxon>
        <taxon>Mucoromycota</taxon>
        <taxon>Mucoromycotina</taxon>
        <taxon>Mucoromycetes</taxon>
        <taxon>Mucorales</taxon>
        <taxon>Mucorineae</taxon>
        <taxon>Rhizopodaceae</taxon>
        <taxon>Rhizopus</taxon>
    </lineage>
</organism>
<dbReference type="PANTHER" id="PTHR24356">
    <property type="entry name" value="SERINE/THREONINE-PROTEIN KINASE"/>
    <property type="match status" value="1"/>
</dbReference>
<feature type="region of interest" description="Disordered" evidence="11">
    <location>
        <begin position="2343"/>
        <end position="2374"/>
    </location>
</feature>
<feature type="region of interest" description="Disordered" evidence="11">
    <location>
        <begin position="198"/>
        <end position="288"/>
    </location>
</feature>
<feature type="compositionally biased region" description="Polar residues" evidence="11">
    <location>
        <begin position="1846"/>
        <end position="1869"/>
    </location>
</feature>
<dbReference type="PROSITE" id="PS51285">
    <property type="entry name" value="AGC_KINASE_CTER"/>
    <property type="match status" value="1"/>
</dbReference>
<feature type="domain" description="Protein kinase" evidence="12">
    <location>
        <begin position="1896"/>
        <end position="2271"/>
    </location>
</feature>
<feature type="compositionally biased region" description="Low complexity" evidence="11">
    <location>
        <begin position="273"/>
        <end position="288"/>
    </location>
</feature>
<keyword evidence="6" id="KW-0418">Kinase</keyword>
<sequence>MNKVEEKESLKKVDESQQRTNHSSALGSIPLLQSSERAQAAPVTVSPITTSAEISLSSSPCTKLKSVPIPQPLILKRRASRSSFSSTDEPGDQSKNVTPVQQSFIENNNTTNCSTSPTNSILSTSGDIHRRSFLADIEYSSSPGSEHDTLHSHITRSPPPTSMSFSPRFSSPPAGSGGKYMVRSKRASWIDASSSIVQHDSMPNTPAIQPTKPLIPPLSFTQKQLNTHPSSAPIAATSTPPPHPPESCSLKSGSLSKLREDRQLLQHSRQEGSSVETPPSASSSTTDSSLIFNKKKLSVDTELEELAYGIDSNMQVSPVKKSTHERKPSISSIITDSTLTSEDCHSPAPSPRKDMNAYIQSDFSSIKIDRMKAPSSHGPRSTSVSPSTTNVFISHSTPHTPYAPMTTKSKRRSSMSMLRNIPSSELADIVSGNSPNPILETPPSDFISNVQHPLSIVDPPQDENLPDPPIYALPTSESAYQHSLQSLLRKQLTGKRRSIRDRRSLPNIDSRHQEADKDVIEMDLDADVQSNHEGSMQFTEHQAQDSPVYPSMLLNEAYAKQDAHLQEQLIIPPTPSITTTRTSAPDVAYWNEEDYFTSNRIPSSPCSRTIIKHDKGTRPAHLRSMLTSSSFNEFDNPVIGSDEDYAKKLFMSRSAKIRKWCSVRVQGLEDKLHMQSGHRRTNSTGSTSSMPAQNRRYSSAKLKRFTQDDSHMPTITVTTADDILNRDKEVDCHRLVSNIPWVDWLEEYNIIKAQEIRRRSSVQQESIDTSQLPSSSASSIASPSHHDSVVNRVLSNWWNTVKTGAEHYSKSRNQKQWAKSLALPLHKSAEEEKEQPARKDLQSPEAPLPVCKTLESSKQAQGPDDNKTHISSNRSSRNLSLNLQDLQHPLEGEVKPLGMDSSAETTTKEQTDIDMISPLSIHPESVTQSSGSGSPHSFARKVKTPKNPVTQTSLAKRVGYRFFNPGNRMGTFGHLSHMLSSIHHHDDSDLNIMVQVQQSIKSRLQFAKEACNAELRQIIDGLNEYVERGLQYVENMDEILEKGVRSVDSIDTDEEEPMAEHTLAEASTVEAFKSPLPSVVELDEVSSPGIPSRDHSASSINSLPHKRSLSSALEGQSTPPEGPPSHKQFDNSAQTVQEAVMKKVNDHLSSPSANQMVTFISEDSYLPTPFMLTLQDLITLAQSVMDTSLDEILETSGACAEAVSKLQAIGFRWDTHPEWPCREWYVRLLLSIAALNRVVEWWAAERGFWSATGTMTTASSVPPSDTETDDVESVSNLSKMDDAEDNDMSIDEQQQVVKNHEKDITKDETLDDMQLQAEAERSQSSTIIVELSLGNTSIQYVSPVWMDVVGTDPQMVIGKSITELLSAEDKQVFGVATQELLTDDSHTIEVRFNVVASDSSYIEMEGKGMLMYNRVTSEPSHTMWVMKPVIPRRWSLADISFTPHTLEKHLLLGSSSAKEKEVATDANFTPDETVSDQIDVEEQKAMMRSRSKSEPFIHMPQELQGSGEDTLMEPHDQDQGVSLSKLLTLPPVLCRVCERWVVAAFFEQHSELCVEIHQSEMDVNACNDGILELKHVINERIEQAKMELETLKKGDTPNIEQQHQAESDDEDSDSIFGDFLPLDEAIDPQELKMAELDIYKDLLDILEIALSISMPGSADDMIEEEGTMNEGERNLQSPRSKDKMVQILYWRPPTTNDPTLSVLVKDAEDLAKSKVDAVNRMRDRLEYNLRARAEFQKNTQQQPNWTEFVPGSTEEHKSGESLSETRLESHKQQEVEEKKGSEKEQNMLGKRGLFDRIKSWRRRRSSGVIERLSRRLKSLTPDATSTPIVEMETIETPIGSPALRPKNTTVNSKGHLSSGSNTPNSNQSGVVPGKSPLSPLHAPVVSRPTFPSIKDFDIIKPISKGAFGSVFLAKKRTTGDYYAIKFLKKSDMIAKNQVTNVKAERMILMSQTDSPFVTKLYYTFQSKDYLYLVLEYLNGGDCSALIKALGSLPEDWARNYLAEVTLGLEYLQSKNIIHRDLKPDNLLIDQNGHLKLTDFGLSRIGFLDRRVRDELTTTSYHDREQPTSPAPSRSGTPPQSPAEQPTTPTGTVYKHSYFSLLFDQGHPSSGTSTPSAINSTANENILNQASPESRNHRRHLSSALSESLTSSNLKKSEKGSKERTSAIPRQAVGTPDYLAPESILGTGQDSMVDWWALGVICYEFLYGIPPFHAETPDKVFENILSRRIDWHEDMIEISSEARDFMERLMTLDPTKRLGYHGAEEVKQHPFFKSINWDTLLTESPSFIPQPAGMEDTDYFDARGATMNIPIEATSDEQLDESAKAQVERAKAIIREQNPENVIPLADKHGKTAYAKKSKKESTDGNDSDNTDFGTFMYKNLPVLEKANEDMIRKIRNDSISINSDSAGSLPSKRKFSPSRNKNASPLNDSCSVQQTGTSSFTSSIVATPLSVSPSNSSKAPGVSARRGDFTAPHIPTKMSEKSTKNTPHHQRTRSASTPSIDHSKTTVSVSNSSPGPRTSQKHDHHLRHSAQEDSHSPLGRADIKPSVNSSSNSLTKPKSEPATRSRPLACLIADDNPISCKIIETILQTLHCRCVIVRNGAQAIRTAMSDVRYDIIFMDIRMPIIDGETAARMIKSTNNNNRDTPIIAVTAYERTVQLAGAFDDILSKPVTKDVISQRLKQFVKHNHEAPLLTHPLKTPI</sequence>